<comment type="caution">
    <text evidence="1">The sequence shown here is derived from an EMBL/GenBank/DDBJ whole genome shotgun (WGS) entry which is preliminary data.</text>
</comment>
<dbReference type="EMBL" id="CALNXI010002525">
    <property type="protein sequence ID" value="CAH3188578.1"/>
    <property type="molecule type" value="Genomic_DNA"/>
</dbReference>
<reference evidence="1 2" key="1">
    <citation type="submission" date="2022-05" db="EMBL/GenBank/DDBJ databases">
        <authorList>
            <consortium name="Genoscope - CEA"/>
            <person name="William W."/>
        </authorList>
    </citation>
    <scope>NUCLEOTIDE SEQUENCE [LARGE SCALE GENOMIC DNA]</scope>
</reference>
<dbReference type="SUPFAM" id="SSF74924">
    <property type="entry name" value="Cap-Gly domain"/>
    <property type="match status" value="1"/>
</dbReference>
<organism evidence="1 2">
    <name type="scientific">Porites evermanni</name>
    <dbReference type="NCBI Taxonomy" id="104178"/>
    <lineage>
        <taxon>Eukaryota</taxon>
        <taxon>Metazoa</taxon>
        <taxon>Cnidaria</taxon>
        <taxon>Anthozoa</taxon>
        <taxon>Hexacorallia</taxon>
        <taxon>Scleractinia</taxon>
        <taxon>Fungiina</taxon>
        <taxon>Poritidae</taxon>
        <taxon>Porites</taxon>
    </lineage>
</organism>
<evidence type="ECO:0000313" key="2">
    <source>
        <dbReference type="Proteomes" id="UP001159427"/>
    </source>
</evidence>
<gene>
    <name evidence="1" type="ORF">PEVE_00018658</name>
</gene>
<sequence>MGERRKIYILLQDCEGYVFVDKSALGLPPRSTPTPVSKGEVFEALPHADQPKEKHRISLAGVERKDLRLQCEDKDIKKLTVTEAESLLAVPSAALRYEKFLTIQEVGRQAEQSKSNLQGTSEEEIKQLDQEIEVGQRVITTIKDVQTRGTVRYIGEEKDSRGASRKFVGLELVRCNIFFF</sequence>
<dbReference type="InterPro" id="IPR036859">
    <property type="entry name" value="CAP-Gly_dom_sf"/>
</dbReference>
<keyword evidence="2" id="KW-1185">Reference proteome</keyword>
<evidence type="ECO:0000313" key="1">
    <source>
        <dbReference type="EMBL" id="CAH3188578.1"/>
    </source>
</evidence>
<dbReference type="Gene3D" id="2.30.30.190">
    <property type="entry name" value="CAP Gly-rich-like domain"/>
    <property type="match status" value="1"/>
</dbReference>
<dbReference type="Proteomes" id="UP001159427">
    <property type="component" value="Unassembled WGS sequence"/>
</dbReference>
<accession>A0ABN8SAN0</accession>
<protein>
    <submittedName>
        <fullName evidence="1">Uncharacterized protein</fullName>
    </submittedName>
</protein>
<name>A0ABN8SAN0_9CNID</name>
<proteinExistence type="predicted"/>